<comment type="caution">
    <text evidence="2">The sequence shown here is derived from an EMBL/GenBank/DDBJ whole genome shotgun (WGS) entry which is preliminary data.</text>
</comment>
<evidence type="ECO:0000313" key="2">
    <source>
        <dbReference type="EMBL" id="MFD2098211.1"/>
    </source>
</evidence>
<name>A0ABW4XRN6_9FLAO</name>
<dbReference type="Proteomes" id="UP001597342">
    <property type="component" value="Unassembled WGS sequence"/>
</dbReference>
<dbReference type="EMBL" id="JBHUHU010000001">
    <property type="protein sequence ID" value="MFD2098211.1"/>
    <property type="molecule type" value="Genomic_DNA"/>
</dbReference>
<gene>
    <name evidence="2" type="ORF">ACFSJE_00405</name>
</gene>
<dbReference type="Pfam" id="PF14224">
    <property type="entry name" value="DUF4331"/>
    <property type="match status" value="2"/>
</dbReference>
<proteinExistence type="predicted"/>
<feature type="signal peptide" evidence="1">
    <location>
        <begin position="1"/>
        <end position="20"/>
    </location>
</feature>
<dbReference type="InterPro" id="IPR025566">
    <property type="entry name" value="DUF4331"/>
</dbReference>
<sequence>MKKTTKIAMGLGVLTLGAIALISADHIDAPSTAGSTADIADFYAFEPSEGSDNTVFVVDVQSNVLPDLAYGTFDEDVLTEINIDLDGDLVEDQVIQAIARDGRMYFFGPTAPDQTGLSSQILADYPLGDVEISGATAMVETTSDGVSLFAGPRQDPFFFDFFQFNAVISPETDSAPEGFLPPEEASDTFDGANTMSIIVEIPNSMLGTPTATNALGLTVYKTWVTTNRKQ</sequence>
<evidence type="ECO:0000256" key="1">
    <source>
        <dbReference type="SAM" id="SignalP"/>
    </source>
</evidence>
<keyword evidence="3" id="KW-1185">Reference proteome</keyword>
<protein>
    <submittedName>
        <fullName evidence="2">DUF4331 family protein</fullName>
    </submittedName>
</protein>
<organism evidence="2 3">
    <name type="scientific">Flagellimonas iocasae</name>
    <dbReference type="NCBI Taxonomy" id="2055905"/>
    <lineage>
        <taxon>Bacteria</taxon>
        <taxon>Pseudomonadati</taxon>
        <taxon>Bacteroidota</taxon>
        <taxon>Flavobacteriia</taxon>
        <taxon>Flavobacteriales</taxon>
        <taxon>Flavobacteriaceae</taxon>
        <taxon>Flagellimonas</taxon>
    </lineage>
</organism>
<dbReference type="RefSeq" id="WP_379828956.1">
    <property type="nucleotide sequence ID" value="NZ_JBHUHU010000001.1"/>
</dbReference>
<reference evidence="3" key="1">
    <citation type="journal article" date="2019" name="Int. J. Syst. Evol. Microbiol.">
        <title>The Global Catalogue of Microorganisms (GCM) 10K type strain sequencing project: providing services to taxonomists for standard genome sequencing and annotation.</title>
        <authorList>
            <consortium name="The Broad Institute Genomics Platform"/>
            <consortium name="The Broad Institute Genome Sequencing Center for Infectious Disease"/>
            <person name="Wu L."/>
            <person name="Ma J."/>
        </authorList>
    </citation>
    <scope>NUCLEOTIDE SEQUENCE [LARGE SCALE GENOMIC DNA]</scope>
    <source>
        <strain evidence="3">JCM 3389</strain>
    </source>
</reference>
<feature type="chain" id="PRO_5046440610" evidence="1">
    <location>
        <begin position="21"/>
        <end position="230"/>
    </location>
</feature>
<accession>A0ABW4XRN6</accession>
<keyword evidence="1" id="KW-0732">Signal</keyword>
<evidence type="ECO:0000313" key="3">
    <source>
        <dbReference type="Proteomes" id="UP001597342"/>
    </source>
</evidence>